<organism evidence="2 3">
    <name type="scientific">Xanthobacter dioxanivorans</name>
    <dbReference type="NCBI Taxonomy" id="2528964"/>
    <lineage>
        <taxon>Bacteria</taxon>
        <taxon>Pseudomonadati</taxon>
        <taxon>Pseudomonadota</taxon>
        <taxon>Alphaproteobacteria</taxon>
        <taxon>Hyphomicrobiales</taxon>
        <taxon>Xanthobacteraceae</taxon>
        <taxon>Xanthobacter</taxon>
    </lineage>
</organism>
<keyword evidence="1" id="KW-0175">Coiled coil</keyword>
<name>A0A974PM43_9HYPH</name>
<feature type="coiled-coil region" evidence="1">
    <location>
        <begin position="94"/>
        <end position="128"/>
    </location>
</feature>
<proteinExistence type="predicted"/>
<dbReference type="EMBL" id="CP063362">
    <property type="protein sequence ID" value="QRG06120.1"/>
    <property type="molecule type" value="Genomic_DNA"/>
</dbReference>
<dbReference type="Proteomes" id="UP000596427">
    <property type="component" value="Chromosome"/>
</dbReference>
<gene>
    <name evidence="2" type="ORF">EZH22_24530</name>
</gene>
<dbReference type="AlphaFoldDB" id="A0A974PM43"/>
<dbReference type="RefSeq" id="WP_203192997.1">
    <property type="nucleotide sequence ID" value="NZ_CP063362.1"/>
</dbReference>
<keyword evidence="3" id="KW-1185">Reference proteome</keyword>
<dbReference type="KEGG" id="xdi:EZH22_24530"/>
<evidence type="ECO:0000313" key="3">
    <source>
        <dbReference type="Proteomes" id="UP000596427"/>
    </source>
</evidence>
<accession>A0A974PM43</accession>
<evidence type="ECO:0000256" key="1">
    <source>
        <dbReference type="SAM" id="Coils"/>
    </source>
</evidence>
<protein>
    <submittedName>
        <fullName evidence="2">Uncharacterized protein</fullName>
    </submittedName>
</protein>
<reference evidence="2 3" key="1">
    <citation type="submission" date="2020-10" db="EMBL/GenBank/DDBJ databases">
        <title>Degradation of 1,4-Dioxane by Xanthobacter sp. YN2, via a Novel Group-2 Soluble Di-Iron Monooxygenase.</title>
        <authorList>
            <person name="Ma F."/>
            <person name="Wang Y."/>
            <person name="Yang J."/>
            <person name="Guo H."/>
            <person name="Su D."/>
            <person name="Yu L."/>
        </authorList>
    </citation>
    <scope>NUCLEOTIDE SEQUENCE [LARGE SCALE GENOMIC DNA]</scope>
    <source>
        <strain evidence="2 3">YN2</strain>
    </source>
</reference>
<sequence length="156" mass="17220">MSDNDTEFSANRTEHKVRVMSAVVRASEHLRELSKPYAPGEGVKGAINRVAKLVNEVGRARGILKDPIRTSRIEDMWRRQARRIDAEEMDAIRAALALKEAAQKEKNVNDAQAEYAGLVARIAALEAALRLCTTDEGRSSLAALLQAGRPLDRPMD</sequence>
<evidence type="ECO:0000313" key="2">
    <source>
        <dbReference type="EMBL" id="QRG06120.1"/>
    </source>
</evidence>